<dbReference type="EMBL" id="PYDT01000001">
    <property type="protein sequence ID" value="THU71787.1"/>
    <property type="molecule type" value="Genomic_DNA"/>
</dbReference>
<gene>
    <name evidence="2" type="ORF">C4D60_Mb04t05190</name>
</gene>
<evidence type="ECO:0008006" key="4">
    <source>
        <dbReference type="Google" id="ProtNLM"/>
    </source>
</evidence>
<comment type="caution">
    <text evidence="2">The sequence shown here is derived from an EMBL/GenBank/DDBJ whole genome shotgun (WGS) entry which is preliminary data.</text>
</comment>
<evidence type="ECO:0000313" key="2">
    <source>
        <dbReference type="EMBL" id="THU71787.1"/>
    </source>
</evidence>
<sequence>MPLPASSIIIKTCILSKVHESGWDPCGLSIKGRVVATQNHRCSHKTYGDAISLSSGQARPPRRYFLSRLCAATALNKAAAHRQGQRPSQAFARRCPQQCRRPQQLPTEGPATTKTRETLIRNSSREEAISLLLICCMASSQSNIRDGSAGGSGGEGGGGGGGGDVAWLSSISEAELDFLISLKELIVRRAKTIGHKYLADKFDVKMLRALGIVLLEYFKEHAESACAPKLAETLALFNGCGSGTQPSHASMVVSESMQASSFMTPRRKRMWEGLCEEKPSSCKKLKMPKK</sequence>
<evidence type="ECO:0000313" key="3">
    <source>
        <dbReference type="Proteomes" id="UP000317650"/>
    </source>
</evidence>
<accession>A0A4S8K9T3</accession>
<feature type="compositionally biased region" description="Low complexity" evidence="1">
    <location>
        <begin position="93"/>
        <end position="104"/>
    </location>
</feature>
<feature type="region of interest" description="Disordered" evidence="1">
    <location>
        <begin position="81"/>
        <end position="119"/>
    </location>
</feature>
<dbReference type="PANTHER" id="PTHR48237">
    <property type="entry name" value="GAMMA-TUBULIN COMPLEX COMPONENT"/>
    <property type="match status" value="1"/>
</dbReference>
<name>A0A4S8K9T3_MUSBA</name>
<protein>
    <recommendedName>
        <fullName evidence="4">Gamma-tubulin complex component</fullName>
    </recommendedName>
</protein>
<dbReference type="Proteomes" id="UP000317650">
    <property type="component" value="Chromosome 4"/>
</dbReference>
<proteinExistence type="predicted"/>
<evidence type="ECO:0000256" key="1">
    <source>
        <dbReference type="SAM" id="MobiDB-lite"/>
    </source>
</evidence>
<dbReference type="PANTHER" id="PTHR48237:SF1">
    <property type="entry name" value="SPC97_SPC98 FAMILY OF SPINDLE POLE BODY (SBP) COMPONENT"/>
    <property type="match status" value="1"/>
</dbReference>
<organism evidence="2 3">
    <name type="scientific">Musa balbisiana</name>
    <name type="common">Banana</name>
    <dbReference type="NCBI Taxonomy" id="52838"/>
    <lineage>
        <taxon>Eukaryota</taxon>
        <taxon>Viridiplantae</taxon>
        <taxon>Streptophyta</taxon>
        <taxon>Embryophyta</taxon>
        <taxon>Tracheophyta</taxon>
        <taxon>Spermatophyta</taxon>
        <taxon>Magnoliopsida</taxon>
        <taxon>Liliopsida</taxon>
        <taxon>Zingiberales</taxon>
        <taxon>Musaceae</taxon>
        <taxon>Musa</taxon>
    </lineage>
</organism>
<dbReference type="AlphaFoldDB" id="A0A4S8K9T3"/>
<reference evidence="2 3" key="1">
    <citation type="journal article" date="2019" name="Nat. Plants">
        <title>Genome sequencing of Musa balbisiana reveals subgenome evolution and function divergence in polyploid bananas.</title>
        <authorList>
            <person name="Yao X."/>
        </authorList>
    </citation>
    <scope>NUCLEOTIDE SEQUENCE [LARGE SCALE GENOMIC DNA]</scope>
    <source>
        <strain evidence="3">cv. DH-PKW</strain>
        <tissue evidence="2">Leaves</tissue>
    </source>
</reference>
<dbReference type="STRING" id="52838.A0A4S8K9T3"/>
<keyword evidence="3" id="KW-1185">Reference proteome</keyword>